<feature type="signal peptide" evidence="1">
    <location>
        <begin position="1"/>
        <end position="22"/>
    </location>
</feature>
<dbReference type="KEGG" id="nhl:Nhal_0137"/>
<name>D5C4T1_NITHN</name>
<feature type="chain" id="PRO_5003069904" evidence="1">
    <location>
        <begin position="23"/>
        <end position="95"/>
    </location>
</feature>
<keyword evidence="1" id="KW-0732">Signal</keyword>
<evidence type="ECO:0000256" key="1">
    <source>
        <dbReference type="SAM" id="SignalP"/>
    </source>
</evidence>
<evidence type="ECO:0000313" key="3">
    <source>
        <dbReference type="Proteomes" id="UP000001844"/>
    </source>
</evidence>
<protein>
    <submittedName>
        <fullName evidence="2">Uncharacterized protein</fullName>
    </submittedName>
</protein>
<reference evidence="3" key="1">
    <citation type="submission" date="2010-04" db="EMBL/GenBank/DDBJ databases">
        <title>Complete genome sequence of Nitrosococcus halophilus Nc4, a salt-adapted, aerobic obligate ammonia-oxidizing sulfur purple bacterium.</title>
        <authorList>
            <consortium name="US DOE Joint Genome Institute"/>
            <person name="Campbell M.A."/>
            <person name="Malfatti S.A."/>
            <person name="Chain P.S.G."/>
            <person name="Heidelberg J.F."/>
            <person name="Ward B.B."/>
            <person name="Klotz M.G."/>
        </authorList>
    </citation>
    <scope>NUCLEOTIDE SEQUENCE [LARGE SCALE GENOMIC DNA]</scope>
    <source>
        <strain evidence="3">Nc4</strain>
    </source>
</reference>
<keyword evidence="3" id="KW-1185">Reference proteome</keyword>
<dbReference type="EMBL" id="CP001798">
    <property type="protein sequence ID" value="ADE13354.1"/>
    <property type="molecule type" value="Genomic_DNA"/>
</dbReference>
<dbReference type="HOGENOM" id="CLU_2369953_0_0_6"/>
<dbReference type="OrthoDB" id="9899262at2"/>
<evidence type="ECO:0000313" key="2">
    <source>
        <dbReference type="EMBL" id="ADE13354.1"/>
    </source>
</evidence>
<gene>
    <name evidence="2" type="ordered locus">Nhal_0137</name>
</gene>
<sequence length="95" mass="9581">MKKLSSIFATGAFLAITSVAVADEPVMLSETEMDNVTAAGTANAAAQALANGFIFSATQTLTQSNVQALQVIPTQGGQLVLTVSSSQAQSAASAF</sequence>
<dbReference type="Proteomes" id="UP000001844">
    <property type="component" value="Chromosome"/>
</dbReference>
<dbReference type="RefSeq" id="WP_013031250.1">
    <property type="nucleotide sequence ID" value="NC_013960.1"/>
</dbReference>
<dbReference type="AlphaFoldDB" id="D5C4T1"/>
<organism evidence="2 3">
    <name type="scientific">Nitrosococcus halophilus (strain Nc4)</name>
    <dbReference type="NCBI Taxonomy" id="472759"/>
    <lineage>
        <taxon>Bacteria</taxon>
        <taxon>Pseudomonadati</taxon>
        <taxon>Pseudomonadota</taxon>
        <taxon>Gammaproteobacteria</taxon>
        <taxon>Chromatiales</taxon>
        <taxon>Chromatiaceae</taxon>
        <taxon>Nitrosococcus</taxon>
    </lineage>
</organism>
<accession>D5C4T1</accession>
<dbReference type="STRING" id="472759.Nhal_0137"/>
<proteinExistence type="predicted"/>